<comment type="caution">
    <text evidence="1">The sequence shown here is derived from an EMBL/GenBank/DDBJ whole genome shotgun (WGS) entry which is preliminary data.</text>
</comment>
<name>A0A975WFV7_9RHOB</name>
<reference evidence="1 2" key="1">
    <citation type="submission" date="2016-10" db="EMBL/GenBank/DDBJ databases">
        <authorList>
            <person name="Varghese N."/>
            <person name="Submissions S."/>
        </authorList>
    </citation>
    <scope>NUCLEOTIDE SEQUENCE [LARGE SCALE GENOMIC DNA]</scope>
    <source>
        <strain evidence="1 2">FF3</strain>
    </source>
</reference>
<dbReference type="AlphaFoldDB" id="A0A975WFV7"/>
<gene>
    <name evidence="1" type="ORF">SAMN04487940_1504</name>
</gene>
<dbReference type="GeneID" id="80821333"/>
<protein>
    <submittedName>
        <fullName evidence="1">Uncharacterized protein</fullName>
    </submittedName>
</protein>
<dbReference type="EMBL" id="FNYY01000050">
    <property type="protein sequence ID" value="SEK12278.1"/>
    <property type="molecule type" value="Genomic_DNA"/>
</dbReference>
<dbReference type="RefSeq" id="WP_074840640.1">
    <property type="nucleotide sequence ID" value="NZ_FNYY01000050.1"/>
</dbReference>
<sequence>MTKERARANEELRPVSSWENNQAKGHALCGQYMWGEHKDEVKTLRNRQAAYLNSLPSDPQDAISAAKKLLDFEYSAYPEGIEKALHFSFALEAMVKHGSTDDDGPERDAAIYLADQVAHAMVRATEQLDRISDILDNPARLERESPSL</sequence>
<dbReference type="Proteomes" id="UP000182932">
    <property type="component" value="Unassembled WGS sequence"/>
</dbReference>
<evidence type="ECO:0000313" key="1">
    <source>
        <dbReference type="EMBL" id="SEK12278.1"/>
    </source>
</evidence>
<accession>A0A975WFV7</accession>
<organism evidence="1 2">
    <name type="scientific">Marinovum algicola</name>
    <dbReference type="NCBI Taxonomy" id="42444"/>
    <lineage>
        <taxon>Bacteria</taxon>
        <taxon>Pseudomonadati</taxon>
        <taxon>Pseudomonadota</taxon>
        <taxon>Alphaproteobacteria</taxon>
        <taxon>Rhodobacterales</taxon>
        <taxon>Roseobacteraceae</taxon>
        <taxon>Marinovum</taxon>
    </lineage>
</organism>
<proteinExistence type="predicted"/>
<keyword evidence="2" id="KW-1185">Reference proteome</keyword>
<evidence type="ECO:0000313" key="2">
    <source>
        <dbReference type="Proteomes" id="UP000182932"/>
    </source>
</evidence>